<dbReference type="SUPFAM" id="SSF52540">
    <property type="entry name" value="P-loop containing nucleoside triphosphate hydrolases"/>
    <property type="match status" value="1"/>
</dbReference>
<dbReference type="Gene3D" id="1.10.8.430">
    <property type="entry name" value="Helical domain of apoptotic protease-activating factors"/>
    <property type="match status" value="1"/>
</dbReference>
<dbReference type="InterPro" id="IPR058922">
    <property type="entry name" value="WHD_DRP"/>
</dbReference>
<dbReference type="Pfam" id="PF00931">
    <property type="entry name" value="NB-ARC"/>
    <property type="match status" value="1"/>
</dbReference>
<dbReference type="AlphaFoldDB" id="A0A835AEF9"/>
<keyword evidence="5" id="KW-0611">Plant defense</keyword>
<accession>A0A835AEF9</accession>
<feature type="domain" description="Disease resistance protein winged helix" evidence="10">
    <location>
        <begin position="445"/>
        <end position="514"/>
    </location>
</feature>
<evidence type="ECO:0000313" key="12">
    <source>
        <dbReference type="EMBL" id="KAF8652025.1"/>
    </source>
</evidence>
<dbReference type="Gene3D" id="3.40.50.300">
    <property type="entry name" value="P-loop containing nucleotide triphosphate hydrolases"/>
    <property type="match status" value="1"/>
</dbReference>
<evidence type="ECO:0000256" key="7">
    <source>
        <dbReference type="SAM" id="Coils"/>
    </source>
</evidence>
<dbReference type="Gene3D" id="1.20.5.4130">
    <property type="match status" value="1"/>
</dbReference>
<sequence>MASASITFVLTRLADQAVKEAALLRGVDKDIRLLRDKLEWLQAFIQHADQERRKGANGYVALWVRQTRDVAHEVEDVLDEFLRKADLDRLAARGRSACGGRWLKLAASFTTQVAVRHDLRERMDGIKDRLKEISDNVDKYRSKQLRSNASSSSAAPNASISAAPAWDEEIKVLGFEVCQDLENHLLSSDSRRSVISIIGESGIGKSTLAWKVYDSSNIMKKFDVRVWINVPPQIKENDILYFIYKRLCPEMDEDKLKHSTSTTESIHKNLSEYLRDKRYLVMVDGLANFTNWNSILQSVPDKGNGSRVMIITRLEENEARYADPKIKPFKIDRLEKVDSENLFCNRVLIRSNSQNHNKGSSSESLEPDQMVKVSKNIYEITQGVPLAIVLLAGLLRTKANKEWDKVFKQLKSSEEPKHVKRILALCFDDLPSRLKSCFLYFAGMPENLIYNARRIVRLWAAEGFLKPKKGKTMEDIGQSYLKELISRGMIQLVKKDINGGVWLVAIHDRLHAFAQLEAQEASFLEVHDNADVLAPASIRRLYLQNYMQSYIPMETPFPKLRSILCDFAEERSENLATAPGSSRTQAASSNDLRHHALRSLQASKFLRVIDLRGLRIKKVPHAIGDLIHVRYLGLRSRNLATLPPSIGRLINLQTLDIKRTEVVEIAEAFWEIPTLRHVVANKLKLPEFVGALNNMQTLTGLVCCHPWSNNKRRPLNNMVFLRNLEISGLNGNHWEGLEDAFKKLESLLYLHLAGKGIPSKLFTNFTLRRLQILELYGEINASGDKLDEQYTLPNVTRIVLKESEVDKKFMDKIGELPSLKELVMSDRSYVGEKLVFSDSGFNSITNLVVTGLPELQEWEIRPHSIPKVRKITVGNCPMMKIKLCIEGGQGLKDLMPDLKEVAFWNMPDQEISIEPENEDFREKINNVTMNTKSDDITSAMQRTGRWRAGMIAGDIFQN</sequence>
<dbReference type="GO" id="GO:0043531">
    <property type="term" value="F:ADP binding"/>
    <property type="evidence" value="ECO:0007669"/>
    <property type="project" value="InterPro"/>
</dbReference>
<feature type="domain" description="NB-ARC" evidence="8">
    <location>
        <begin position="180"/>
        <end position="348"/>
    </location>
</feature>
<proteinExistence type="inferred from homology"/>
<dbReference type="Pfam" id="PF23559">
    <property type="entry name" value="WHD_DRP"/>
    <property type="match status" value="1"/>
</dbReference>
<dbReference type="Gene3D" id="1.10.10.10">
    <property type="entry name" value="Winged helix-like DNA-binding domain superfamily/Winged helix DNA-binding domain"/>
    <property type="match status" value="1"/>
</dbReference>
<dbReference type="GO" id="GO:0009626">
    <property type="term" value="P:plant-type hypersensitive response"/>
    <property type="evidence" value="ECO:0007669"/>
    <property type="project" value="UniProtKB-ARBA"/>
</dbReference>
<feature type="coiled-coil region" evidence="7">
    <location>
        <begin position="116"/>
        <end position="143"/>
    </location>
</feature>
<name>A0A835AEF9_9POAL</name>
<evidence type="ECO:0000259" key="8">
    <source>
        <dbReference type="Pfam" id="PF00931"/>
    </source>
</evidence>
<dbReference type="InterPro" id="IPR055414">
    <property type="entry name" value="LRR_R13L4/SHOC2-like"/>
</dbReference>
<dbReference type="InterPro" id="IPR032675">
    <property type="entry name" value="LRR_dom_sf"/>
</dbReference>
<dbReference type="InterPro" id="IPR038005">
    <property type="entry name" value="RX-like_CC"/>
</dbReference>
<keyword evidence="3" id="KW-0677">Repeat</keyword>
<protein>
    <submittedName>
        <fullName evidence="12">Uncharacterized protein</fullName>
    </submittedName>
</protein>
<dbReference type="SUPFAM" id="SSF52058">
    <property type="entry name" value="L domain-like"/>
    <property type="match status" value="1"/>
</dbReference>
<dbReference type="CDD" id="cd14798">
    <property type="entry name" value="RX-CC_like"/>
    <property type="match status" value="1"/>
</dbReference>
<reference evidence="12" key="1">
    <citation type="submission" date="2020-07" db="EMBL/GenBank/DDBJ databases">
        <title>Genome sequence and genetic diversity analysis of an under-domesticated orphan crop, white fonio (Digitaria exilis).</title>
        <authorList>
            <person name="Bennetzen J.L."/>
            <person name="Chen S."/>
            <person name="Ma X."/>
            <person name="Wang X."/>
            <person name="Yssel A.E.J."/>
            <person name="Chaluvadi S.R."/>
            <person name="Johnson M."/>
            <person name="Gangashetty P."/>
            <person name="Hamidou F."/>
            <person name="Sanogo M.D."/>
            <person name="Zwaenepoel A."/>
            <person name="Wallace J."/>
            <person name="Van De Peer Y."/>
            <person name="Van Deynze A."/>
        </authorList>
    </citation>
    <scope>NUCLEOTIDE SEQUENCE</scope>
    <source>
        <tissue evidence="12">Leaves</tissue>
    </source>
</reference>
<dbReference type="InterPro" id="IPR041118">
    <property type="entry name" value="Rx_N"/>
</dbReference>
<dbReference type="Proteomes" id="UP000636709">
    <property type="component" value="Unassembled WGS sequence"/>
</dbReference>
<evidence type="ECO:0000259" key="10">
    <source>
        <dbReference type="Pfam" id="PF23559"/>
    </source>
</evidence>
<dbReference type="Gramene" id="Dexi4B01G0015250.1">
    <property type="protein sequence ID" value="Dexi4B01G0015250.1:cds"/>
    <property type="gene ID" value="Dexi4B01G0015250"/>
</dbReference>
<dbReference type="PANTHER" id="PTHR23155:SF1052">
    <property type="entry name" value="DISEASE RESISTANCE PROTEIN RPM1"/>
    <property type="match status" value="1"/>
</dbReference>
<gene>
    <name evidence="12" type="ORF">HU200_062967</name>
</gene>
<comment type="caution">
    <text evidence="12">The sequence shown here is derived from an EMBL/GenBank/DDBJ whole genome shotgun (WGS) entry which is preliminary data.</text>
</comment>
<dbReference type="Pfam" id="PF18052">
    <property type="entry name" value="Rx_N"/>
    <property type="match status" value="1"/>
</dbReference>
<dbReference type="EMBL" id="JACEFO010002671">
    <property type="protein sequence ID" value="KAF8652025.1"/>
    <property type="molecule type" value="Genomic_DNA"/>
</dbReference>
<dbReference type="FunFam" id="1.10.10.10:FF:000322">
    <property type="entry name" value="Probable disease resistance protein At1g63360"/>
    <property type="match status" value="1"/>
</dbReference>
<dbReference type="GO" id="GO:0002758">
    <property type="term" value="P:innate immune response-activating signaling pathway"/>
    <property type="evidence" value="ECO:0007669"/>
    <property type="project" value="UniProtKB-ARBA"/>
</dbReference>
<keyword evidence="6 7" id="KW-0175">Coiled coil</keyword>
<keyword evidence="13" id="KW-1185">Reference proteome</keyword>
<evidence type="ECO:0000256" key="6">
    <source>
        <dbReference type="ARBA" id="ARBA00023054"/>
    </source>
</evidence>
<evidence type="ECO:0000256" key="5">
    <source>
        <dbReference type="ARBA" id="ARBA00022821"/>
    </source>
</evidence>
<dbReference type="Pfam" id="PF23598">
    <property type="entry name" value="LRR_14"/>
    <property type="match status" value="1"/>
</dbReference>
<dbReference type="PRINTS" id="PR00364">
    <property type="entry name" value="DISEASERSIST"/>
</dbReference>
<dbReference type="InterPro" id="IPR044974">
    <property type="entry name" value="Disease_R_plants"/>
</dbReference>
<dbReference type="InterPro" id="IPR027417">
    <property type="entry name" value="P-loop_NTPase"/>
</dbReference>
<feature type="domain" description="Disease resistance R13L4/SHOC-2-like LRR" evidence="11">
    <location>
        <begin position="596"/>
        <end position="904"/>
    </location>
</feature>
<evidence type="ECO:0000259" key="11">
    <source>
        <dbReference type="Pfam" id="PF23598"/>
    </source>
</evidence>
<dbReference type="Gene3D" id="3.80.10.10">
    <property type="entry name" value="Ribonuclease Inhibitor"/>
    <property type="match status" value="1"/>
</dbReference>
<dbReference type="InterPro" id="IPR036388">
    <property type="entry name" value="WH-like_DNA-bd_sf"/>
</dbReference>
<evidence type="ECO:0000256" key="3">
    <source>
        <dbReference type="ARBA" id="ARBA00022737"/>
    </source>
</evidence>
<dbReference type="OrthoDB" id="591416at2759"/>
<dbReference type="GO" id="GO:0042742">
    <property type="term" value="P:defense response to bacterium"/>
    <property type="evidence" value="ECO:0007669"/>
    <property type="project" value="UniProtKB-ARBA"/>
</dbReference>
<organism evidence="12 13">
    <name type="scientific">Digitaria exilis</name>
    <dbReference type="NCBI Taxonomy" id="1010633"/>
    <lineage>
        <taxon>Eukaryota</taxon>
        <taxon>Viridiplantae</taxon>
        <taxon>Streptophyta</taxon>
        <taxon>Embryophyta</taxon>
        <taxon>Tracheophyta</taxon>
        <taxon>Spermatophyta</taxon>
        <taxon>Magnoliopsida</taxon>
        <taxon>Liliopsida</taxon>
        <taxon>Poales</taxon>
        <taxon>Poaceae</taxon>
        <taxon>PACMAD clade</taxon>
        <taxon>Panicoideae</taxon>
        <taxon>Panicodae</taxon>
        <taxon>Paniceae</taxon>
        <taxon>Anthephorinae</taxon>
        <taxon>Digitaria</taxon>
    </lineage>
</organism>
<feature type="domain" description="Disease resistance N-terminal" evidence="9">
    <location>
        <begin position="6"/>
        <end position="89"/>
    </location>
</feature>
<keyword evidence="4" id="KW-0547">Nucleotide-binding</keyword>
<dbReference type="InterPro" id="IPR002182">
    <property type="entry name" value="NB-ARC"/>
</dbReference>
<evidence type="ECO:0000256" key="4">
    <source>
        <dbReference type="ARBA" id="ARBA00022741"/>
    </source>
</evidence>
<evidence type="ECO:0000259" key="9">
    <source>
        <dbReference type="Pfam" id="PF18052"/>
    </source>
</evidence>
<dbReference type="PANTHER" id="PTHR23155">
    <property type="entry name" value="DISEASE RESISTANCE PROTEIN RP"/>
    <property type="match status" value="1"/>
</dbReference>
<evidence type="ECO:0000256" key="2">
    <source>
        <dbReference type="ARBA" id="ARBA00022614"/>
    </source>
</evidence>
<dbReference type="InterPro" id="IPR042197">
    <property type="entry name" value="Apaf_helical"/>
</dbReference>
<keyword evidence="2" id="KW-0433">Leucine-rich repeat</keyword>
<comment type="similarity">
    <text evidence="1">Belongs to the disease resistance NB-LRR family.</text>
</comment>
<evidence type="ECO:0000256" key="1">
    <source>
        <dbReference type="ARBA" id="ARBA00008894"/>
    </source>
</evidence>
<evidence type="ECO:0000313" key="13">
    <source>
        <dbReference type="Proteomes" id="UP000636709"/>
    </source>
</evidence>